<dbReference type="EC" id="1.1.1.262" evidence="10"/>
<feature type="binding site" evidence="10">
    <location>
        <position position="119"/>
    </location>
    <ligand>
        <name>substrate</name>
    </ligand>
</feature>
<evidence type="ECO:0000256" key="7">
    <source>
        <dbReference type="ARBA" id="ARBA00023027"/>
    </source>
</evidence>
<comment type="cofactor">
    <cofactor evidence="10">
        <name>Zn(2+)</name>
        <dbReference type="ChEBI" id="CHEBI:29105"/>
    </cofactor>
    <cofactor evidence="10">
        <name>Mg(2+)</name>
        <dbReference type="ChEBI" id="CHEBI:18420"/>
    </cofactor>
    <cofactor evidence="10">
        <name>Co(2+)</name>
        <dbReference type="ChEBI" id="CHEBI:48828"/>
    </cofactor>
</comment>
<feature type="binding site" evidence="10">
    <location>
        <position position="250"/>
    </location>
    <ligand>
        <name>a divalent metal cation</name>
        <dbReference type="ChEBI" id="CHEBI:60240"/>
        <note>ligand shared between dimeric partners</note>
    </ligand>
</feature>
<gene>
    <name evidence="10" type="primary">pdxA</name>
    <name evidence="11" type="ORF">SAMN05216234_10941</name>
</gene>
<dbReference type="HAMAP" id="MF_02086">
    <property type="entry name" value="PdxA_Epsilonprot"/>
    <property type="match status" value="1"/>
</dbReference>
<dbReference type="AlphaFoldDB" id="A0A1I5NAK1"/>
<evidence type="ECO:0000256" key="8">
    <source>
        <dbReference type="ARBA" id="ARBA00023096"/>
    </source>
</evidence>
<evidence type="ECO:0000256" key="9">
    <source>
        <dbReference type="ARBA" id="ARBA00023285"/>
    </source>
</evidence>
<keyword evidence="5 10" id="KW-0521">NADP</keyword>
<keyword evidence="3 10" id="KW-0862">Zinc</keyword>
<dbReference type="InterPro" id="IPR005255">
    <property type="entry name" value="PdxA_fam"/>
</dbReference>
<proteinExistence type="inferred from homology"/>
<feature type="binding site" evidence="10">
    <location>
        <position position="186"/>
    </location>
    <ligand>
        <name>a divalent metal cation</name>
        <dbReference type="ChEBI" id="CHEBI:60240"/>
        <note>ligand shared between dimeric partners</note>
    </ligand>
</feature>
<dbReference type="GO" id="GO:0051287">
    <property type="term" value="F:NAD binding"/>
    <property type="evidence" value="ECO:0007669"/>
    <property type="project" value="InterPro"/>
</dbReference>
<comment type="pathway">
    <text evidence="10">Cofactor biosynthesis; pyridoxine 5'-phosphate biosynthesis; pyridoxine 5'-phosphate from D-erythrose 4-phosphate: step 4/5.</text>
</comment>
<evidence type="ECO:0000256" key="6">
    <source>
        <dbReference type="ARBA" id="ARBA00023002"/>
    </source>
</evidence>
<sequence length="317" mass="35159">MKIAISIGDPNGIGLEIALKAHEKISEFCHPVYFAGIDLFEQAAEKLDLKLPKNLVFVSPAPACTIHPGITTAEAGAYSFASFKKAVDAVKTKECDAVVTLPINKESWMKAGINYKGHTDALRDFFKKEAIMMLGCEKMYVALFTEHIPLKEVPQKIKKETLVKFLTDFQKETGAKKIGVLGLNPHAGDNGVLGNEEQIITEAIKEANQTIIQHPTSNIQHPTFIGPLVPDIAFSPKMRESFKYYVAMYHDQGLAPLKALYFDESINVSLNLPIVRTSVDHGTAFDIAYQKNRPVNLKSYIEAVKAAIEIKQKRDSR</sequence>
<evidence type="ECO:0000256" key="2">
    <source>
        <dbReference type="ARBA" id="ARBA00022723"/>
    </source>
</evidence>
<comment type="subunit">
    <text evidence="10">Homodimer.</text>
</comment>
<dbReference type="OrthoDB" id="9801783at2"/>
<evidence type="ECO:0000313" key="11">
    <source>
        <dbReference type="EMBL" id="SFP18717.1"/>
    </source>
</evidence>
<feature type="binding site" evidence="10">
    <location>
        <position position="118"/>
    </location>
    <ligand>
        <name>substrate</name>
    </ligand>
</feature>
<dbReference type="GO" id="GO:0050897">
    <property type="term" value="F:cobalt ion binding"/>
    <property type="evidence" value="ECO:0007669"/>
    <property type="project" value="UniProtKB-UniRule"/>
</dbReference>
<name>A0A1I5NAK1_9BACT</name>
<dbReference type="Pfam" id="PF04166">
    <property type="entry name" value="PdxA"/>
    <property type="match status" value="1"/>
</dbReference>
<keyword evidence="12" id="KW-1185">Reference proteome</keyword>
<keyword evidence="6 10" id="KW-0560">Oxidoreductase</keyword>
<dbReference type="InterPro" id="IPR037539">
    <property type="entry name" value="PdxA_epsilonprot"/>
</dbReference>
<evidence type="ECO:0000256" key="10">
    <source>
        <dbReference type="HAMAP-Rule" id="MF_02086"/>
    </source>
</evidence>
<keyword evidence="7 10" id="KW-0520">NAD</keyword>
<dbReference type="EMBL" id="FOXB01000009">
    <property type="protein sequence ID" value="SFP18717.1"/>
    <property type="molecule type" value="Genomic_DNA"/>
</dbReference>
<comment type="similarity">
    <text evidence="10">Belongs to the PdxA family.</text>
</comment>
<dbReference type="GO" id="GO:0042823">
    <property type="term" value="P:pyridoxal phosphate biosynthetic process"/>
    <property type="evidence" value="ECO:0007669"/>
    <property type="project" value="UniProtKB-UniRule"/>
</dbReference>
<protein>
    <recommendedName>
        <fullName evidence="10">4-hydroxythreonine-4-phosphate dehydrogenase</fullName>
        <ecNumber evidence="10">1.1.1.262</ecNumber>
    </recommendedName>
    <alternativeName>
        <fullName evidence="10">4-(phosphohydroxy)-L-threonine dehydrogenase</fullName>
    </alternativeName>
</protein>
<dbReference type="Proteomes" id="UP000199227">
    <property type="component" value="Unassembled WGS sequence"/>
</dbReference>
<feature type="binding site" evidence="10">
    <location>
        <position position="147"/>
    </location>
    <ligand>
        <name>a divalent metal cation</name>
        <dbReference type="ChEBI" id="CHEBI:60240"/>
        <note>ligand shared between dimeric partners</note>
    </ligand>
</feature>
<accession>A0A1I5NAK1</accession>
<dbReference type="GO" id="GO:0000287">
    <property type="term" value="F:magnesium ion binding"/>
    <property type="evidence" value="ECO:0007669"/>
    <property type="project" value="UniProtKB-UniRule"/>
</dbReference>
<dbReference type="SUPFAM" id="SSF53659">
    <property type="entry name" value="Isocitrate/Isopropylmalate dehydrogenase-like"/>
    <property type="match status" value="1"/>
</dbReference>
<dbReference type="NCBIfam" id="NF003040">
    <property type="entry name" value="PRK03946.1"/>
    <property type="match status" value="1"/>
</dbReference>
<keyword evidence="1 10" id="KW-0963">Cytoplasm</keyword>
<feature type="binding site" evidence="10">
    <location>
        <position position="258"/>
    </location>
    <ligand>
        <name>substrate</name>
    </ligand>
</feature>
<feature type="binding site" evidence="10">
    <location>
        <position position="267"/>
    </location>
    <ligand>
        <name>substrate</name>
    </ligand>
</feature>
<reference evidence="11 12" key="1">
    <citation type="submission" date="2016-10" db="EMBL/GenBank/DDBJ databases">
        <authorList>
            <person name="de Groot N.N."/>
        </authorList>
    </citation>
    <scope>NUCLEOTIDE SEQUENCE [LARGE SCALE GENOMIC DNA]</scope>
    <source>
        <strain evidence="11 12">EP1-55-1</strain>
    </source>
</reference>
<keyword evidence="9 10" id="KW-0170">Cobalt</keyword>
<dbReference type="PANTHER" id="PTHR30004:SF6">
    <property type="entry name" value="D-THREONATE 4-PHOSPHATE DEHYDROGENASE"/>
    <property type="match status" value="1"/>
</dbReference>
<dbReference type="PANTHER" id="PTHR30004">
    <property type="entry name" value="4-HYDROXYTHREONINE-4-PHOSPHATE DEHYDROGENASE"/>
    <property type="match status" value="1"/>
</dbReference>
<comment type="function">
    <text evidence="10">Catalyzes the NAD(P)-dependent oxidation of 4-(phosphooxy)-L-threonine (HTP) into 2-amino-3-oxo-4-(phosphooxy)butyric acid which spontaneously decarboxylates to form 3-amino-2-oxopropyl phosphate (AHAP).</text>
</comment>
<evidence type="ECO:0000256" key="3">
    <source>
        <dbReference type="ARBA" id="ARBA00022833"/>
    </source>
</evidence>
<comment type="subcellular location">
    <subcellularLocation>
        <location evidence="10">Cytoplasm</location>
    </subcellularLocation>
</comment>
<comment type="miscellaneous">
    <text evidence="10">The active site is located at the dimer interface.</text>
</comment>
<dbReference type="UniPathway" id="UPA00244">
    <property type="reaction ID" value="UER00312"/>
</dbReference>
<dbReference type="NCBIfam" id="TIGR00557">
    <property type="entry name" value="pdxA"/>
    <property type="match status" value="1"/>
</dbReference>
<evidence type="ECO:0000256" key="1">
    <source>
        <dbReference type="ARBA" id="ARBA00022490"/>
    </source>
</evidence>
<feature type="binding site" evidence="10">
    <location>
        <position position="276"/>
    </location>
    <ligand>
        <name>substrate</name>
    </ligand>
</feature>
<dbReference type="GO" id="GO:0005737">
    <property type="term" value="C:cytoplasm"/>
    <property type="evidence" value="ECO:0007669"/>
    <property type="project" value="UniProtKB-SubCell"/>
</dbReference>
<evidence type="ECO:0000256" key="4">
    <source>
        <dbReference type="ARBA" id="ARBA00022842"/>
    </source>
</evidence>
<dbReference type="GO" id="GO:0050570">
    <property type="term" value="F:4-hydroxythreonine-4-phosphate dehydrogenase activity"/>
    <property type="evidence" value="ECO:0007669"/>
    <property type="project" value="UniProtKB-UniRule"/>
</dbReference>
<evidence type="ECO:0000256" key="5">
    <source>
        <dbReference type="ARBA" id="ARBA00022857"/>
    </source>
</evidence>
<keyword evidence="4 10" id="KW-0460">Magnesium</keyword>
<keyword evidence="8 10" id="KW-0664">Pyridoxine biosynthesis</keyword>
<dbReference type="GO" id="GO:0008270">
    <property type="term" value="F:zinc ion binding"/>
    <property type="evidence" value="ECO:0007669"/>
    <property type="project" value="UniProtKB-UniRule"/>
</dbReference>
<dbReference type="GO" id="GO:0008615">
    <property type="term" value="P:pyridoxine biosynthetic process"/>
    <property type="evidence" value="ECO:0007669"/>
    <property type="project" value="UniProtKB-UniRule"/>
</dbReference>
<organism evidence="11 12">
    <name type="scientific">Hydrogenimonas thermophila</name>
    <dbReference type="NCBI Taxonomy" id="223786"/>
    <lineage>
        <taxon>Bacteria</taxon>
        <taxon>Pseudomonadati</taxon>
        <taxon>Campylobacterota</taxon>
        <taxon>Epsilonproteobacteria</taxon>
        <taxon>Campylobacterales</taxon>
        <taxon>Hydrogenimonadaceae</taxon>
        <taxon>Hydrogenimonas</taxon>
    </lineage>
</organism>
<dbReference type="Gene3D" id="3.40.718.10">
    <property type="entry name" value="Isopropylmalate Dehydrogenase"/>
    <property type="match status" value="1"/>
</dbReference>
<comment type="catalytic activity">
    <reaction evidence="10">
        <text>4-(phosphooxy)-L-threonine + NAD(+) = 3-amino-2-oxopropyl phosphate + CO2 + NADH</text>
        <dbReference type="Rhea" id="RHEA:32275"/>
        <dbReference type="ChEBI" id="CHEBI:16526"/>
        <dbReference type="ChEBI" id="CHEBI:57279"/>
        <dbReference type="ChEBI" id="CHEBI:57540"/>
        <dbReference type="ChEBI" id="CHEBI:57945"/>
        <dbReference type="ChEBI" id="CHEBI:58452"/>
        <dbReference type="EC" id="1.1.1.262"/>
    </reaction>
</comment>
<evidence type="ECO:0000313" key="12">
    <source>
        <dbReference type="Proteomes" id="UP000199227"/>
    </source>
</evidence>
<dbReference type="RefSeq" id="WP_092911643.1">
    <property type="nucleotide sequence ID" value="NZ_FOXB01000009.1"/>
</dbReference>
<dbReference type="STRING" id="223786.SAMN05216234_10941"/>
<keyword evidence="2 10" id="KW-0479">Metal-binding</keyword>